<dbReference type="Pfam" id="PF14824">
    <property type="entry name" value="Sirohm_synth_M"/>
    <property type="match status" value="1"/>
</dbReference>
<evidence type="ECO:0000256" key="2">
    <source>
        <dbReference type="ARBA" id="ARBA00012400"/>
    </source>
</evidence>
<protein>
    <recommendedName>
        <fullName evidence="2">precorrin-2 dehydrogenase</fullName>
        <ecNumber evidence="2">1.3.1.76</ecNumber>
    </recommendedName>
</protein>
<dbReference type="InterPro" id="IPR006367">
    <property type="entry name" value="Sirohaem_synthase_N"/>
</dbReference>
<reference evidence="9 10" key="1">
    <citation type="submission" date="2022-06" db="EMBL/GenBank/DDBJ databases">
        <title>Isolation of gut microbiota from human fecal samples.</title>
        <authorList>
            <person name="Pamer E.G."/>
            <person name="Barat B."/>
            <person name="Waligurski E."/>
            <person name="Medina S."/>
            <person name="Paddock L."/>
            <person name="Mostad J."/>
        </authorList>
    </citation>
    <scope>NUCLEOTIDE SEQUENCE [LARGE SCALE GENOMIC DNA]</scope>
    <source>
        <strain evidence="9 10">DFI.1.1</strain>
    </source>
</reference>
<evidence type="ECO:0000313" key="10">
    <source>
        <dbReference type="Proteomes" id="UP001206692"/>
    </source>
</evidence>
<accession>A0ABT1SS66</accession>
<dbReference type="InterPro" id="IPR019478">
    <property type="entry name" value="Sirohaem_synthase_dimer_dom"/>
</dbReference>
<evidence type="ECO:0000256" key="4">
    <source>
        <dbReference type="ARBA" id="ARBA00023027"/>
    </source>
</evidence>
<keyword evidence="4" id="KW-0520">NAD</keyword>
<feature type="domain" description="Siroheme synthase central" evidence="8">
    <location>
        <begin position="117"/>
        <end position="144"/>
    </location>
</feature>
<evidence type="ECO:0000256" key="5">
    <source>
        <dbReference type="ARBA" id="ARBA00023244"/>
    </source>
</evidence>
<dbReference type="EMBL" id="JANGEW010000011">
    <property type="protein sequence ID" value="MCQ5342718.1"/>
    <property type="molecule type" value="Genomic_DNA"/>
</dbReference>
<dbReference type="Gene3D" id="3.40.50.720">
    <property type="entry name" value="NAD(P)-binding Rossmann-like Domain"/>
    <property type="match status" value="1"/>
</dbReference>
<evidence type="ECO:0000259" key="8">
    <source>
        <dbReference type="Pfam" id="PF14824"/>
    </source>
</evidence>
<gene>
    <name evidence="9" type="ORF">NE675_06680</name>
</gene>
<dbReference type="SUPFAM" id="SSF75615">
    <property type="entry name" value="Siroheme synthase middle domains-like"/>
    <property type="match status" value="1"/>
</dbReference>
<dbReference type="InterPro" id="IPR028281">
    <property type="entry name" value="Sirohaem_synthase_central"/>
</dbReference>
<dbReference type="Pfam" id="PF10414">
    <property type="entry name" value="CysG_dimeriser"/>
    <property type="match status" value="1"/>
</dbReference>
<keyword evidence="10" id="KW-1185">Reference proteome</keyword>
<comment type="catalytic activity">
    <reaction evidence="6">
        <text>precorrin-2 + NAD(+) = sirohydrochlorin + NADH + 2 H(+)</text>
        <dbReference type="Rhea" id="RHEA:15613"/>
        <dbReference type="ChEBI" id="CHEBI:15378"/>
        <dbReference type="ChEBI" id="CHEBI:57540"/>
        <dbReference type="ChEBI" id="CHEBI:57945"/>
        <dbReference type="ChEBI" id="CHEBI:58351"/>
        <dbReference type="ChEBI" id="CHEBI:58827"/>
        <dbReference type="EC" id="1.3.1.76"/>
    </reaction>
</comment>
<evidence type="ECO:0000256" key="6">
    <source>
        <dbReference type="ARBA" id="ARBA00047561"/>
    </source>
</evidence>
<dbReference type="RefSeq" id="WP_062412048.1">
    <property type="nucleotide sequence ID" value="NZ_JAJCIO010000010.1"/>
</dbReference>
<name>A0ABT1SS66_9FIRM</name>
<dbReference type="Proteomes" id="UP001206692">
    <property type="component" value="Unassembled WGS sequence"/>
</dbReference>
<feature type="domain" description="Sirohaem synthase dimerisation" evidence="7">
    <location>
        <begin position="148"/>
        <end position="204"/>
    </location>
</feature>
<dbReference type="InterPro" id="IPR042518">
    <property type="entry name" value="SirC_C"/>
</dbReference>
<dbReference type="NCBIfam" id="TIGR01470">
    <property type="entry name" value="cysG_Nterm"/>
    <property type="match status" value="1"/>
</dbReference>
<dbReference type="InterPro" id="IPR028161">
    <property type="entry name" value="Met8-like"/>
</dbReference>
<comment type="pathway">
    <text evidence="1">Porphyrin-containing compound metabolism; siroheme biosynthesis; sirohydrochlorin from precorrin-2: step 1/1.</text>
</comment>
<dbReference type="EC" id="1.3.1.76" evidence="2"/>
<keyword evidence="5" id="KW-0627">Porphyrin biosynthesis</keyword>
<dbReference type="PANTHER" id="PTHR35330">
    <property type="entry name" value="SIROHEME BIOSYNTHESIS PROTEIN MET8"/>
    <property type="match status" value="1"/>
</dbReference>
<keyword evidence="3" id="KW-0560">Oxidoreductase</keyword>
<comment type="caution">
    <text evidence="9">The sequence shown here is derived from an EMBL/GenBank/DDBJ whole genome shotgun (WGS) entry which is preliminary data.</text>
</comment>
<evidence type="ECO:0000313" key="9">
    <source>
        <dbReference type="EMBL" id="MCQ5342718.1"/>
    </source>
</evidence>
<sequence>MYPINVDLRNRPCLVIGGGTIAERKAARLLDEGAVITVIAPEATDTIKDWAASHRLTWKARAYEVGDEKAYFLIICATDDESVSRAASQAAEKEGKPINVCDVPQLCSFTLPAVVRQGDLQLAISTNGKGPAFSRWLRQRLERHFDERYSRWLEEVARVRQAAREGLPSSKDRHAFWRTALSDDIMDLVEQNDIDEAGRRLFQKLVEFERSRHET</sequence>
<evidence type="ECO:0000256" key="1">
    <source>
        <dbReference type="ARBA" id="ARBA00005010"/>
    </source>
</evidence>
<dbReference type="SUPFAM" id="SSF51735">
    <property type="entry name" value="NAD(P)-binding Rossmann-fold domains"/>
    <property type="match status" value="1"/>
</dbReference>
<dbReference type="Pfam" id="PF13241">
    <property type="entry name" value="NAD_binding_7"/>
    <property type="match status" value="1"/>
</dbReference>
<organism evidence="9 10">
    <name type="scientific">Megasphaera massiliensis</name>
    <dbReference type="NCBI Taxonomy" id="1232428"/>
    <lineage>
        <taxon>Bacteria</taxon>
        <taxon>Bacillati</taxon>
        <taxon>Bacillota</taxon>
        <taxon>Negativicutes</taxon>
        <taxon>Veillonellales</taxon>
        <taxon>Veillonellaceae</taxon>
        <taxon>Megasphaera</taxon>
    </lineage>
</organism>
<dbReference type="Gene3D" id="1.10.8.610">
    <property type="entry name" value="SirC, precorrin-2 dehydrogenase, C-terminal helical domain-like"/>
    <property type="match status" value="1"/>
</dbReference>
<dbReference type="InterPro" id="IPR036291">
    <property type="entry name" value="NAD(P)-bd_dom_sf"/>
</dbReference>
<evidence type="ECO:0000256" key="3">
    <source>
        <dbReference type="ARBA" id="ARBA00023002"/>
    </source>
</evidence>
<proteinExistence type="predicted"/>
<evidence type="ECO:0000259" key="7">
    <source>
        <dbReference type="Pfam" id="PF10414"/>
    </source>
</evidence>
<dbReference type="PANTHER" id="PTHR35330:SF1">
    <property type="entry name" value="SIROHEME BIOSYNTHESIS PROTEIN MET8"/>
    <property type="match status" value="1"/>
</dbReference>